<dbReference type="Pfam" id="PF08386">
    <property type="entry name" value="Abhydrolase_4"/>
    <property type="match status" value="1"/>
</dbReference>
<feature type="region of interest" description="Disordered" evidence="1">
    <location>
        <begin position="527"/>
        <end position="582"/>
    </location>
</feature>
<feature type="domain" description="Peptidase S33 tripeptidyl aminopeptidase-like C-terminal" evidence="4">
    <location>
        <begin position="414"/>
        <end position="502"/>
    </location>
</feature>
<reference evidence="5 6" key="1">
    <citation type="submission" date="2023-02" db="EMBL/GenBank/DDBJ databases">
        <title>Description and genomic characterization of Microbulbifer bruguierae sp. nov., isolated from the sediment of mangrove plant Bruguiera sexangula.</title>
        <authorList>
            <person name="Long M."/>
        </authorList>
    </citation>
    <scope>NUCLEOTIDE SEQUENCE [LARGE SCALE GENOMIC DNA]</scope>
    <source>
        <strain evidence="5 6">H12</strain>
    </source>
</reference>
<dbReference type="PANTHER" id="PTHR43798:SF27">
    <property type="entry name" value="HYDROLASE ALPHA_BETA HYDROLASE FOLD FAMILY"/>
    <property type="match status" value="1"/>
</dbReference>
<feature type="compositionally biased region" description="Basic and acidic residues" evidence="1">
    <location>
        <begin position="573"/>
        <end position="582"/>
    </location>
</feature>
<dbReference type="InterPro" id="IPR013595">
    <property type="entry name" value="Pept_S33_TAP-like_C"/>
</dbReference>
<evidence type="ECO:0000259" key="3">
    <source>
        <dbReference type="Pfam" id="PF00561"/>
    </source>
</evidence>
<keyword evidence="2" id="KW-0732">Signal</keyword>
<dbReference type="InterPro" id="IPR050266">
    <property type="entry name" value="AB_hydrolase_sf"/>
</dbReference>
<proteinExistence type="predicted"/>
<name>A0ABY8NDD3_9GAMM</name>
<dbReference type="PANTHER" id="PTHR43798">
    <property type="entry name" value="MONOACYLGLYCEROL LIPASE"/>
    <property type="match status" value="1"/>
</dbReference>
<evidence type="ECO:0000256" key="2">
    <source>
        <dbReference type="SAM" id="SignalP"/>
    </source>
</evidence>
<evidence type="ECO:0000256" key="1">
    <source>
        <dbReference type="SAM" id="MobiDB-lite"/>
    </source>
</evidence>
<dbReference type="GO" id="GO:0016787">
    <property type="term" value="F:hydrolase activity"/>
    <property type="evidence" value="ECO:0007669"/>
    <property type="project" value="UniProtKB-KW"/>
</dbReference>
<dbReference type="InterPro" id="IPR000073">
    <property type="entry name" value="AB_hydrolase_1"/>
</dbReference>
<keyword evidence="6" id="KW-1185">Reference proteome</keyword>
<protein>
    <submittedName>
        <fullName evidence="5">Alpha/beta hydrolase</fullName>
    </submittedName>
</protein>
<evidence type="ECO:0000313" key="5">
    <source>
        <dbReference type="EMBL" id="WGL16926.1"/>
    </source>
</evidence>
<feature type="compositionally biased region" description="Basic and acidic residues" evidence="1">
    <location>
        <begin position="554"/>
        <end position="565"/>
    </location>
</feature>
<feature type="domain" description="AB hydrolase-1" evidence="3">
    <location>
        <begin position="128"/>
        <end position="249"/>
    </location>
</feature>
<feature type="chain" id="PRO_5046448276" evidence="2">
    <location>
        <begin position="27"/>
        <end position="582"/>
    </location>
</feature>
<dbReference type="SUPFAM" id="SSF53474">
    <property type="entry name" value="alpha/beta-Hydrolases"/>
    <property type="match status" value="1"/>
</dbReference>
<sequence length="582" mass="64475">MPLRFTLPHRALCAPLLALGALLFLAGCDKPVKTAGETPNQLISKPCWFDTEPSWPTTQCFMMEVPEDHTKPEGRKIQFPVVRFFAQISDPDKEPLLHLGAGGPGASMGLEPENASDWLWVNYADMTVESGRDLIVIDPRGTGMAKPRLACDEFIKDADLAFTRKLSTDEESRVFTYSMERCYTRLSQSADLAHYNSLAVARDVEALRQALGLPKLNLYGVSYASRYALTIAREFPDSVRAMVLNSAVFPNIIYAQQLPQDVLAAYERGIEFCSKDPDCNKRYPDLQRRLEALVQTLDEEPLTVDTGNIHPGERYPFVLSGQRLLRVLFQALYNEHFYRELPAIIDQLETGEAELLKPSIASFMGLVLDPNFGDAAGISHFCYEEAPFVDFDLARQTAANSGTLGGSVRSDIDMMQVQCRIWAIPSAPLLESQAIKTPVPTLVMHGALDPVLAANDADRARKKLPNHQWLLFPNLAHDVISASDCAARAAADFLDQPAQPVVETANACRKEELAHQAELERKIAEMEAQREASQQLAAEPGAESGTDEDLPNGEQHEKPNERLREAPAGSRYSEARENPAPQ</sequence>
<dbReference type="Pfam" id="PF00561">
    <property type="entry name" value="Abhydrolase_1"/>
    <property type="match status" value="1"/>
</dbReference>
<gene>
    <name evidence="5" type="ORF">PVT68_01185</name>
</gene>
<dbReference type="InterPro" id="IPR029058">
    <property type="entry name" value="AB_hydrolase_fold"/>
</dbReference>
<evidence type="ECO:0000259" key="4">
    <source>
        <dbReference type="Pfam" id="PF08386"/>
    </source>
</evidence>
<dbReference type="PROSITE" id="PS51257">
    <property type="entry name" value="PROKAR_LIPOPROTEIN"/>
    <property type="match status" value="1"/>
</dbReference>
<feature type="signal peptide" evidence="2">
    <location>
        <begin position="1"/>
        <end position="26"/>
    </location>
</feature>
<accession>A0ABY8NDD3</accession>
<organism evidence="5 6">
    <name type="scientific">Microbulbifer bruguierae</name>
    <dbReference type="NCBI Taxonomy" id="3029061"/>
    <lineage>
        <taxon>Bacteria</taxon>
        <taxon>Pseudomonadati</taxon>
        <taxon>Pseudomonadota</taxon>
        <taxon>Gammaproteobacteria</taxon>
        <taxon>Cellvibrionales</taxon>
        <taxon>Microbulbiferaceae</taxon>
        <taxon>Microbulbifer</taxon>
    </lineage>
</organism>
<dbReference type="RefSeq" id="WP_280320746.1">
    <property type="nucleotide sequence ID" value="NZ_CP118605.1"/>
</dbReference>
<dbReference type="Proteomes" id="UP001236500">
    <property type="component" value="Chromosome"/>
</dbReference>
<keyword evidence="5" id="KW-0378">Hydrolase</keyword>
<evidence type="ECO:0000313" key="6">
    <source>
        <dbReference type="Proteomes" id="UP001236500"/>
    </source>
</evidence>
<dbReference type="Gene3D" id="3.40.50.1820">
    <property type="entry name" value="alpha/beta hydrolase"/>
    <property type="match status" value="1"/>
</dbReference>
<dbReference type="EMBL" id="CP118605">
    <property type="protein sequence ID" value="WGL16926.1"/>
    <property type="molecule type" value="Genomic_DNA"/>
</dbReference>